<protein>
    <submittedName>
        <fullName evidence="5">DNA-binding response regulator, NarL/FixJ family, contains REC and HTH domains</fullName>
    </submittedName>
</protein>
<dbReference type="SMART" id="SM00421">
    <property type="entry name" value="HTH_LUXR"/>
    <property type="match status" value="1"/>
</dbReference>
<evidence type="ECO:0000256" key="2">
    <source>
        <dbReference type="PROSITE-ProRule" id="PRU00169"/>
    </source>
</evidence>
<sequence length="225" mass="24323">MNRPLRLAIVNDYAVVIAGVAAFLADERIDVVETGASLPVITDVDIVLYDTFGQVQGDGLDLEDFVRDSGAKVVIYSWNLQPDLVERAIARGASGYLSKALTGPEIVGALERVMAGDVVVLTGDHETSAGGEGDWPGRAVGLSPREAEILALITQGLSNQEIADRAYLSINSVKTYIRSAYRKINVERRSQAVLWGVKNGFEPDTERSIDPALRFRPTAVANPRV</sequence>
<dbReference type="InterPro" id="IPR039420">
    <property type="entry name" value="WalR-like"/>
</dbReference>
<feature type="modified residue" description="4-aspartylphosphate" evidence="2">
    <location>
        <position position="50"/>
    </location>
</feature>
<evidence type="ECO:0000259" key="3">
    <source>
        <dbReference type="PROSITE" id="PS50043"/>
    </source>
</evidence>
<dbReference type="STRING" id="1005944.SAMN05192576_3591"/>
<feature type="domain" description="HTH luxR-type" evidence="3">
    <location>
        <begin position="135"/>
        <end position="200"/>
    </location>
</feature>
<dbReference type="PANTHER" id="PTHR43214:SF42">
    <property type="entry name" value="TRANSCRIPTIONAL REGULATORY PROTEIN DESR"/>
    <property type="match status" value="1"/>
</dbReference>
<dbReference type="PROSITE" id="PS50110">
    <property type="entry name" value="RESPONSE_REGULATORY"/>
    <property type="match status" value="1"/>
</dbReference>
<dbReference type="EMBL" id="FNIC01000007">
    <property type="protein sequence ID" value="SDO23327.1"/>
    <property type="molecule type" value="Genomic_DNA"/>
</dbReference>
<dbReference type="InterPro" id="IPR000792">
    <property type="entry name" value="Tscrpt_reg_LuxR_C"/>
</dbReference>
<keyword evidence="1 5" id="KW-0238">DNA-binding</keyword>
<dbReference type="InterPro" id="IPR016032">
    <property type="entry name" value="Sig_transdc_resp-reg_C-effctor"/>
</dbReference>
<dbReference type="PANTHER" id="PTHR43214">
    <property type="entry name" value="TWO-COMPONENT RESPONSE REGULATOR"/>
    <property type="match status" value="1"/>
</dbReference>
<dbReference type="PRINTS" id="PR00038">
    <property type="entry name" value="HTHLUXR"/>
</dbReference>
<organism evidence="5 6">
    <name type="scientific">Nocardioides szechwanensis</name>
    <dbReference type="NCBI Taxonomy" id="1005944"/>
    <lineage>
        <taxon>Bacteria</taxon>
        <taxon>Bacillati</taxon>
        <taxon>Actinomycetota</taxon>
        <taxon>Actinomycetes</taxon>
        <taxon>Propionibacteriales</taxon>
        <taxon>Nocardioidaceae</taxon>
        <taxon>Nocardioides</taxon>
    </lineage>
</organism>
<dbReference type="Gene3D" id="3.40.50.2300">
    <property type="match status" value="1"/>
</dbReference>
<dbReference type="Pfam" id="PF00196">
    <property type="entry name" value="GerE"/>
    <property type="match status" value="1"/>
</dbReference>
<reference evidence="5 6" key="1">
    <citation type="submission" date="2016-10" db="EMBL/GenBank/DDBJ databases">
        <authorList>
            <person name="de Groot N.N."/>
        </authorList>
    </citation>
    <scope>NUCLEOTIDE SEQUENCE [LARGE SCALE GENOMIC DNA]</scope>
    <source>
        <strain evidence="5 6">CGMCC 1.11147</strain>
    </source>
</reference>
<dbReference type="Gene3D" id="1.10.10.10">
    <property type="entry name" value="Winged helix-like DNA-binding domain superfamily/Winged helix DNA-binding domain"/>
    <property type="match status" value="1"/>
</dbReference>
<evidence type="ECO:0000259" key="4">
    <source>
        <dbReference type="PROSITE" id="PS50110"/>
    </source>
</evidence>
<dbReference type="GO" id="GO:0006355">
    <property type="term" value="P:regulation of DNA-templated transcription"/>
    <property type="evidence" value="ECO:0007669"/>
    <property type="project" value="InterPro"/>
</dbReference>
<dbReference type="PROSITE" id="PS50043">
    <property type="entry name" value="HTH_LUXR_2"/>
    <property type="match status" value="1"/>
</dbReference>
<dbReference type="SUPFAM" id="SSF46894">
    <property type="entry name" value="C-terminal effector domain of the bipartite response regulators"/>
    <property type="match status" value="1"/>
</dbReference>
<keyword evidence="2" id="KW-0597">Phosphoprotein</keyword>
<dbReference type="InterPro" id="IPR001789">
    <property type="entry name" value="Sig_transdc_resp-reg_receiver"/>
</dbReference>
<dbReference type="RefSeq" id="WP_091026191.1">
    <property type="nucleotide sequence ID" value="NZ_BKAE01000009.1"/>
</dbReference>
<dbReference type="InterPro" id="IPR011006">
    <property type="entry name" value="CheY-like_superfamily"/>
</dbReference>
<evidence type="ECO:0000256" key="1">
    <source>
        <dbReference type="ARBA" id="ARBA00023125"/>
    </source>
</evidence>
<dbReference type="SUPFAM" id="SSF52172">
    <property type="entry name" value="CheY-like"/>
    <property type="match status" value="1"/>
</dbReference>
<proteinExistence type="predicted"/>
<name>A0A1H0HVZ3_9ACTN</name>
<dbReference type="GO" id="GO:0000160">
    <property type="term" value="P:phosphorelay signal transduction system"/>
    <property type="evidence" value="ECO:0007669"/>
    <property type="project" value="InterPro"/>
</dbReference>
<accession>A0A1H0HVZ3</accession>
<evidence type="ECO:0000313" key="5">
    <source>
        <dbReference type="EMBL" id="SDO23327.1"/>
    </source>
</evidence>
<dbReference type="AlphaFoldDB" id="A0A1H0HVZ3"/>
<evidence type="ECO:0000313" key="6">
    <source>
        <dbReference type="Proteomes" id="UP000199004"/>
    </source>
</evidence>
<keyword evidence="6" id="KW-1185">Reference proteome</keyword>
<dbReference type="InterPro" id="IPR036388">
    <property type="entry name" value="WH-like_DNA-bd_sf"/>
</dbReference>
<dbReference type="OrthoDB" id="9816529at2"/>
<dbReference type="GO" id="GO:0003677">
    <property type="term" value="F:DNA binding"/>
    <property type="evidence" value="ECO:0007669"/>
    <property type="project" value="UniProtKB-KW"/>
</dbReference>
<feature type="domain" description="Response regulatory" evidence="4">
    <location>
        <begin position="6"/>
        <end position="114"/>
    </location>
</feature>
<dbReference type="CDD" id="cd06170">
    <property type="entry name" value="LuxR_C_like"/>
    <property type="match status" value="1"/>
</dbReference>
<dbReference type="Proteomes" id="UP000199004">
    <property type="component" value="Unassembled WGS sequence"/>
</dbReference>
<gene>
    <name evidence="5" type="ORF">SAMN05192576_3591</name>
</gene>